<gene>
    <name evidence="10" type="ORF">RND81_14G208900</name>
</gene>
<dbReference type="GO" id="GO:0006605">
    <property type="term" value="P:protein targeting"/>
    <property type="evidence" value="ECO:0007669"/>
    <property type="project" value="InterPro"/>
</dbReference>
<dbReference type="PANTHER" id="PTHR37247:SF1">
    <property type="entry name" value="TRANSMEMBRANE PROTEIN"/>
    <property type="match status" value="1"/>
</dbReference>
<dbReference type="Proteomes" id="UP001443914">
    <property type="component" value="Unassembled WGS sequence"/>
</dbReference>
<keyword evidence="5" id="KW-0653">Protein transport</keyword>
<dbReference type="Gene3D" id="1.20.5.1030">
    <property type="entry name" value="Preprotein translocase secy subunit"/>
    <property type="match status" value="1"/>
</dbReference>
<evidence type="ECO:0000256" key="3">
    <source>
        <dbReference type="ARBA" id="ARBA00022448"/>
    </source>
</evidence>
<keyword evidence="3" id="KW-0813">Transport</keyword>
<accession>A0AAW1GQH3</accession>
<dbReference type="GO" id="GO:0016020">
    <property type="term" value="C:membrane"/>
    <property type="evidence" value="ECO:0007669"/>
    <property type="project" value="UniProtKB-SubCell"/>
</dbReference>
<keyword evidence="8 9" id="KW-0472">Membrane</keyword>
<keyword evidence="6 9" id="KW-1133">Transmembrane helix</keyword>
<comment type="caution">
    <text evidence="10">The sequence shown here is derived from an EMBL/GenBank/DDBJ whole genome shotgun (WGS) entry which is preliminary data.</text>
</comment>
<dbReference type="InterPro" id="IPR001901">
    <property type="entry name" value="Translocase_SecE/Sec61-g"/>
</dbReference>
<dbReference type="GO" id="GO:0006886">
    <property type="term" value="P:intracellular protein transport"/>
    <property type="evidence" value="ECO:0007669"/>
    <property type="project" value="InterPro"/>
</dbReference>
<evidence type="ECO:0000256" key="4">
    <source>
        <dbReference type="ARBA" id="ARBA00022692"/>
    </source>
</evidence>
<dbReference type="InterPro" id="IPR038379">
    <property type="entry name" value="SecE_sf"/>
</dbReference>
<evidence type="ECO:0000256" key="1">
    <source>
        <dbReference type="ARBA" id="ARBA00004370"/>
    </source>
</evidence>
<keyword evidence="4 9" id="KW-0812">Transmembrane</keyword>
<organism evidence="10 11">
    <name type="scientific">Saponaria officinalis</name>
    <name type="common">Common soapwort</name>
    <name type="synonym">Lychnis saponaria</name>
    <dbReference type="NCBI Taxonomy" id="3572"/>
    <lineage>
        <taxon>Eukaryota</taxon>
        <taxon>Viridiplantae</taxon>
        <taxon>Streptophyta</taxon>
        <taxon>Embryophyta</taxon>
        <taxon>Tracheophyta</taxon>
        <taxon>Spermatophyta</taxon>
        <taxon>Magnoliopsida</taxon>
        <taxon>eudicotyledons</taxon>
        <taxon>Gunneridae</taxon>
        <taxon>Pentapetalae</taxon>
        <taxon>Caryophyllales</taxon>
        <taxon>Caryophyllaceae</taxon>
        <taxon>Caryophylleae</taxon>
        <taxon>Saponaria</taxon>
    </lineage>
</organism>
<evidence type="ECO:0000256" key="5">
    <source>
        <dbReference type="ARBA" id="ARBA00022927"/>
    </source>
</evidence>
<evidence type="ECO:0000256" key="8">
    <source>
        <dbReference type="ARBA" id="ARBA00023136"/>
    </source>
</evidence>
<comment type="similarity">
    <text evidence="2">Belongs to the SecE/SEC61-gamma family.</text>
</comment>
<keyword evidence="11" id="KW-1185">Reference proteome</keyword>
<proteinExistence type="inferred from homology"/>
<feature type="transmembrane region" description="Helical" evidence="9">
    <location>
        <begin position="124"/>
        <end position="151"/>
    </location>
</feature>
<keyword evidence="7" id="KW-0811">Translocation</keyword>
<sequence>MSTFSGFLSISSAFGCNNVKQMLPFQHRADTAVINSNFVPKWISRERMQSFCVERVRQRFAMSRGGNYGLKFSEEYKEDSYWLHLFKESMRCCKVLFDFLIQQPGQLKYIDWPSFSDTLRTASLTLLLVVVLIVALSSIDSALSFVLALLLRKPA</sequence>
<evidence type="ECO:0000313" key="10">
    <source>
        <dbReference type="EMBL" id="KAK9666755.1"/>
    </source>
</evidence>
<reference evidence="10" key="1">
    <citation type="submission" date="2024-03" db="EMBL/GenBank/DDBJ databases">
        <title>WGS assembly of Saponaria officinalis var. Norfolk2.</title>
        <authorList>
            <person name="Jenkins J."/>
            <person name="Shu S."/>
            <person name="Grimwood J."/>
            <person name="Barry K."/>
            <person name="Goodstein D."/>
            <person name="Schmutz J."/>
            <person name="Leebens-Mack J."/>
            <person name="Osbourn A."/>
        </authorList>
    </citation>
    <scope>NUCLEOTIDE SEQUENCE [LARGE SCALE GENOMIC DNA]</scope>
    <source>
        <strain evidence="10">JIC</strain>
    </source>
</reference>
<evidence type="ECO:0000313" key="11">
    <source>
        <dbReference type="Proteomes" id="UP001443914"/>
    </source>
</evidence>
<dbReference type="PANTHER" id="PTHR37247">
    <property type="entry name" value="TRANSMEMBRANE PROTEIN"/>
    <property type="match status" value="1"/>
</dbReference>
<evidence type="ECO:0000256" key="2">
    <source>
        <dbReference type="ARBA" id="ARBA00008274"/>
    </source>
</evidence>
<dbReference type="Pfam" id="PF00584">
    <property type="entry name" value="SecE"/>
    <property type="match status" value="1"/>
</dbReference>
<name>A0AAW1GQH3_SAPOF</name>
<comment type="subcellular location">
    <subcellularLocation>
        <location evidence="1">Membrane</location>
    </subcellularLocation>
</comment>
<evidence type="ECO:0000256" key="7">
    <source>
        <dbReference type="ARBA" id="ARBA00023010"/>
    </source>
</evidence>
<protein>
    <submittedName>
        <fullName evidence="10">Uncharacterized protein</fullName>
    </submittedName>
</protein>
<dbReference type="AlphaFoldDB" id="A0AAW1GQH3"/>
<evidence type="ECO:0000256" key="9">
    <source>
        <dbReference type="SAM" id="Phobius"/>
    </source>
</evidence>
<dbReference type="EMBL" id="JBDFQZ010000014">
    <property type="protein sequence ID" value="KAK9666755.1"/>
    <property type="molecule type" value="Genomic_DNA"/>
</dbReference>
<evidence type="ECO:0000256" key="6">
    <source>
        <dbReference type="ARBA" id="ARBA00022989"/>
    </source>
</evidence>